<comment type="similarity">
    <text evidence="2">Belongs to the ETF-QO/FixC family.</text>
</comment>
<keyword evidence="3" id="KW-0285">Flavoprotein</keyword>
<sequence>MKQFDAIVVGGGPAGTTAALVLARAGMRVVVLERGEYPGAKNVSGAALYGTRLLERLHPGFWLDAPIERYITRKVLGFMSEHALTSIDFKSENMGLPPYNAFTVIRPKFDRWLALKAEEAGALIISGTVVDGLIKENGVIKGVRTRRDKGELYADIVIAADGVNSFLAREAGLQRELKANELSLGIKEIIALDRQTIEERFQLSGNEGVTHEFVGSVTGEATGGGFLYTNEDSLSIGVIMQVSSMLENRIRPYELLEKLKSHPSVRPLVRGGLAKEYSAHMIPEGGWKMFPKLFAPGLLVAGDAAGMVLATGYYLQGINYAMISGEAAAETAIEAIKKKEYSVSTLAKYELLLKEKHVLTDFKNFQNATDILNNRRFQNLYPEIICCSMEKLFAHGESSKQKLVGNLSSQVKDSKASWLKIALDLFEGGRALGW</sequence>
<evidence type="ECO:0000259" key="6">
    <source>
        <dbReference type="Pfam" id="PF01494"/>
    </source>
</evidence>
<dbReference type="SUPFAM" id="SSF51905">
    <property type="entry name" value="FAD/NAD(P)-binding domain"/>
    <property type="match status" value="1"/>
</dbReference>
<dbReference type="Proteomes" id="UP000002217">
    <property type="component" value="Chromosome"/>
</dbReference>
<keyword evidence="9" id="KW-1185">Reference proteome</keyword>
<dbReference type="GO" id="GO:0004174">
    <property type="term" value="F:electron-transferring-flavoprotein dehydrogenase activity"/>
    <property type="evidence" value="ECO:0007669"/>
    <property type="project" value="UniProtKB-EC"/>
</dbReference>
<gene>
    <name evidence="8" type="ordered locus">Dtox_4276</name>
</gene>
<dbReference type="HOGENOM" id="CLU_050977_0_0_9"/>
<dbReference type="PANTHER" id="PTHR43624">
    <property type="entry name" value="ELECTRON TRANSFER FLAVOPROTEIN-QUINONE OXIDOREDUCTASE YDIS-RELATED"/>
    <property type="match status" value="1"/>
</dbReference>
<dbReference type="InterPro" id="IPR002938">
    <property type="entry name" value="FAD-bd"/>
</dbReference>
<evidence type="ECO:0000313" key="8">
    <source>
        <dbReference type="EMBL" id="ACV64943.1"/>
    </source>
</evidence>
<dbReference type="PANTHER" id="PTHR43624:SF2">
    <property type="entry name" value="ELECTRON TRANSFER FLAVOPROTEIN-QUINONE OXIDOREDUCTASE YDIS-RELATED"/>
    <property type="match status" value="1"/>
</dbReference>
<evidence type="ECO:0000256" key="4">
    <source>
        <dbReference type="ARBA" id="ARBA00022827"/>
    </source>
</evidence>
<dbReference type="OrthoDB" id="9806565at2"/>
<evidence type="ECO:0000256" key="1">
    <source>
        <dbReference type="ARBA" id="ARBA00001974"/>
    </source>
</evidence>
<dbReference type="InterPro" id="IPR059103">
    <property type="entry name" value="FixC-like_C"/>
</dbReference>
<dbReference type="GO" id="GO:0071949">
    <property type="term" value="F:FAD binding"/>
    <property type="evidence" value="ECO:0007669"/>
    <property type="project" value="InterPro"/>
</dbReference>
<dbReference type="EMBL" id="CP001720">
    <property type="protein sequence ID" value="ACV64943.1"/>
    <property type="molecule type" value="Genomic_DNA"/>
</dbReference>
<dbReference type="KEGG" id="dae:Dtox_4276"/>
<dbReference type="SUPFAM" id="SSF54373">
    <property type="entry name" value="FAD-linked reductases, C-terminal domain"/>
    <property type="match status" value="1"/>
</dbReference>
<evidence type="ECO:0000259" key="7">
    <source>
        <dbReference type="Pfam" id="PF26311"/>
    </source>
</evidence>
<feature type="domain" description="FAD-binding" evidence="6">
    <location>
        <begin position="5"/>
        <end position="188"/>
    </location>
</feature>
<dbReference type="Pfam" id="PF26311">
    <property type="entry name" value="ETF-QO_FixC_C"/>
    <property type="match status" value="1"/>
</dbReference>
<dbReference type="PRINTS" id="PR00420">
    <property type="entry name" value="RNGMNOXGNASE"/>
</dbReference>
<protein>
    <submittedName>
        <fullName evidence="8">Electron-transferring-flavoproteindehydrogenase</fullName>
        <ecNumber evidence="8">1.5.5.1</ecNumber>
    </submittedName>
</protein>
<proteinExistence type="inferred from homology"/>
<name>C8VZJ8_DESAS</name>
<feature type="domain" description="FixC-like C-terminal" evidence="7">
    <location>
        <begin position="373"/>
        <end position="432"/>
    </location>
</feature>
<keyword evidence="4" id="KW-0274">FAD</keyword>
<dbReference type="InterPro" id="IPR036188">
    <property type="entry name" value="FAD/NAD-bd_sf"/>
</dbReference>
<dbReference type="Gene3D" id="3.50.50.60">
    <property type="entry name" value="FAD/NAD(P)-binding domain"/>
    <property type="match status" value="1"/>
</dbReference>
<evidence type="ECO:0000256" key="5">
    <source>
        <dbReference type="ARBA" id="ARBA00023002"/>
    </source>
</evidence>
<dbReference type="AlphaFoldDB" id="C8VZJ8"/>
<dbReference type="InterPro" id="IPR039651">
    <property type="entry name" value="FixC-like"/>
</dbReference>
<dbReference type="eggNOG" id="COG0644">
    <property type="taxonomic scope" value="Bacteria"/>
</dbReference>
<keyword evidence="5 8" id="KW-0560">Oxidoreductase</keyword>
<reference evidence="8 9" key="1">
    <citation type="journal article" date="2009" name="Stand. Genomic Sci.">
        <title>Complete genome sequence of Desulfotomaculum acetoxidans type strain (5575).</title>
        <authorList>
            <person name="Spring S."/>
            <person name="Lapidus A."/>
            <person name="Schroder M."/>
            <person name="Gleim D."/>
            <person name="Sims D."/>
            <person name="Meincke L."/>
            <person name="Glavina Del Rio T."/>
            <person name="Tice H."/>
            <person name="Copeland A."/>
            <person name="Cheng J.F."/>
            <person name="Lucas S."/>
            <person name="Chen F."/>
            <person name="Nolan M."/>
            <person name="Bruce D."/>
            <person name="Goodwin L."/>
            <person name="Pitluck S."/>
            <person name="Ivanova N."/>
            <person name="Mavromatis K."/>
            <person name="Mikhailova N."/>
            <person name="Pati A."/>
            <person name="Chen A."/>
            <person name="Palaniappan K."/>
            <person name="Land M."/>
            <person name="Hauser L."/>
            <person name="Chang Y.J."/>
            <person name="Jeffries C.D."/>
            <person name="Chain P."/>
            <person name="Saunders E."/>
            <person name="Brettin T."/>
            <person name="Detter J.C."/>
            <person name="Goker M."/>
            <person name="Bristow J."/>
            <person name="Eisen J.A."/>
            <person name="Markowitz V."/>
            <person name="Hugenholtz P."/>
            <person name="Kyrpides N.C."/>
            <person name="Klenk H.P."/>
            <person name="Han C."/>
        </authorList>
    </citation>
    <scope>NUCLEOTIDE SEQUENCE [LARGE SCALE GENOMIC DNA]</scope>
    <source>
        <strain evidence="9">ATCC 49208 / DSM 771 / VKM B-1644</strain>
    </source>
</reference>
<dbReference type="STRING" id="485916.Dtox_4276"/>
<evidence type="ECO:0000256" key="2">
    <source>
        <dbReference type="ARBA" id="ARBA00006796"/>
    </source>
</evidence>
<evidence type="ECO:0000313" key="9">
    <source>
        <dbReference type="Proteomes" id="UP000002217"/>
    </source>
</evidence>
<accession>C8VZJ8</accession>
<dbReference type="EC" id="1.5.5.1" evidence="8"/>
<dbReference type="RefSeq" id="WP_015759613.1">
    <property type="nucleotide sequence ID" value="NC_013216.1"/>
</dbReference>
<organism evidence="8 9">
    <name type="scientific">Desulfofarcimen acetoxidans (strain ATCC 49208 / DSM 771 / KCTC 5769 / VKM B-1644 / 5575)</name>
    <name type="common">Desulfotomaculum acetoxidans</name>
    <dbReference type="NCBI Taxonomy" id="485916"/>
    <lineage>
        <taxon>Bacteria</taxon>
        <taxon>Bacillati</taxon>
        <taxon>Bacillota</taxon>
        <taxon>Clostridia</taxon>
        <taxon>Eubacteriales</taxon>
        <taxon>Peptococcaceae</taxon>
        <taxon>Desulfofarcimen</taxon>
    </lineage>
</organism>
<evidence type="ECO:0000256" key="3">
    <source>
        <dbReference type="ARBA" id="ARBA00022630"/>
    </source>
</evidence>
<dbReference type="Pfam" id="PF01494">
    <property type="entry name" value="FAD_binding_3"/>
    <property type="match status" value="1"/>
</dbReference>
<comment type="cofactor">
    <cofactor evidence="1">
        <name>FAD</name>
        <dbReference type="ChEBI" id="CHEBI:57692"/>
    </cofactor>
</comment>